<comment type="caution">
    <text evidence="2">The sequence shown here is derived from an EMBL/GenBank/DDBJ whole genome shotgun (WGS) entry which is preliminary data.</text>
</comment>
<evidence type="ECO:0000313" key="3">
    <source>
        <dbReference type="Proteomes" id="UP001642464"/>
    </source>
</evidence>
<dbReference type="InterPro" id="IPR015943">
    <property type="entry name" value="WD40/YVTN_repeat-like_dom_sf"/>
</dbReference>
<protein>
    <submittedName>
        <fullName evidence="2">Uncharacterized protein</fullName>
    </submittedName>
</protein>
<dbReference type="Proteomes" id="UP001642464">
    <property type="component" value="Unassembled WGS sequence"/>
</dbReference>
<evidence type="ECO:0000313" key="2">
    <source>
        <dbReference type="EMBL" id="CAK8987959.1"/>
    </source>
</evidence>
<name>A0ABP0HCM1_9DINO</name>
<keyword evidence="3" id="KW-1185">Reference proteome</keyword>
<dbReference type="EMBL" id="CAXAMM010000558">
    <property type="protein sequence ID" value="CAK8987959.1"/>
    <property type="molecule type" value="Genomic_DNA"/>
</dbReference>
<keyword evidence="1" id="KW-0175">Coiled coil</keyword>
<dbReference type="SUPFAM" id="SSF50978">
    <property type="entry name" value="WD40 repeat-like"/>
    <property type="match status" value="1"/>
</dbReference>
<accession>A0ABP0HCM1</accession>
<dbReference type="Gene3D" id="2.130.10.10">
    <property type="entry name" value="YVTN repeat-like/Quinoprotein amine dehydrogenase"/>
    <property type="match status" value="1"/>
</dbReference>
<dbReference type="InterPro" id="IPR036322">
    <property type="entry name" value="WD40_repeat_dom_sf"/>
</dbReference>
<proteinExistence type="predicted"/>
<feature type="coiled-coil region" evidence="1">
    <location>
        <begin position="128"/>
        <end position="206"/>
    </location>
</feature>
<sequence length="593" mass="66991">MLGDQLKSLEMQEAVEEAETAIEGVSSSRELNELFDDLRKIQKQISEEAKEKSGRWRDAKVEAAGRDFVMEVEGIVNRALEILQDFDMPKADAMKLFKTAEKSFKEVVGKSRSDVKPPNEEERAADVKLFLKADLKERENKKERLEDAISTKKEALEVIEENLKTYGWQRRFPLLNKRVQQLETEKAEVSKLLEDLQAQLTKWQLEFDAFIEVSKVWQDAGEGLKQFGSVSPQQALILKWMAGHIQNDLKLARGMGHYADDGFARLQRQTQSLLQEMRAAKTLKDFDKGLGRFLSDFQADEDFSAKTNAFSVVLNLHRLLNPGCEPAPSDNTEWRNLRIKSVSGNTYDLVVREDDHIGHVKRQLTKRTWTSVELLQPGEAELLEDSSLVEALGPEPYVQMVLTQSHLVIASVNRSLILWDYHRADVEELHSIDSTITALRADGATRRVLLGCSNGNVQMIRETGEKLVFRKVRGYVQSIEALWGQDLAVVAHGSELSVYSLQQREPQRVIPQPEQVMQIALGWAPGCSNSPCVVSACLDWGPVLSSLDGNVWNNQRRSSNTERAEMMGRGMALDVDWESQRILSGTTRGALEL</sequence>
<gene>
    <name evidence="2" type="ORF">SCF082_LOCUS1183</name>
</gene>
<reference evidence="2 3" key="1">
    <citation type="submission" date="2024-02" db="EMBL/GenBank/DDBJ databases">
        <authorList>
            <person name="Chen Y."/>
            <person name="Shah S."/>
            <person name="Dougan E. K."/>
            <person name="Thang M."/>
            <person name="Chan C."/>
        </authorList>
    </citation>
    <scope>NUCLEOTIDE SEQUENCE [LARGE SCALE GENOMIC DNA]</scope>
</reference>
<organism evidence="2 3">
    <name type="scientific">Durusdinium trenchii</name>
    <dbReference type="NCBI Taxonomy" id="1381693"/>
    <lineage>
        <taxon>Eukaryota</taxon>
        <taxon>Sar</taxon>
        <taxon>Alveolata</taxon>
        <taxon>Dinophyceae</taxon>
        <taxon>Suessiales</taxon>
        <taxon>Symbiodiniaceae</taxon>
        <taxon>Durusdinium</taxon>
    </lineage>
</organism>
<evidence type="ECO:0000256" key="1">
    <source>
        <dbReference type="SAM" id="Coils"/>
    </source>
</evidence>